<evidence type="ECO:0000256" key="6">
    <source>
        <dbReference type="ARBA" id="ARBA00022989"/>
    </source>
</evidence>
<evidence type="ECO:0000256" key="11">
    <source>
        <dbReference type="ARBA" id="ARBA00023284"/>
    </source>
</evidence>
<dbReference type="Pfam" id="PF02600">
    <property type="entry name" value="DsbB"/>
    <property type="match status" value="1"/>
</dbReference>
<dbReference type="AlphaFoldDB" id="E7RE29"/>
<dbReference type="InterPro" id="IPR012187">
    <property type="entry name" value="Disulphide_bond_form_BdbC"/>
</dbReference>
<proteinExistence type="inferred from homology"/>
<evidence type="ECO:0000256" key="1">
    <source>
        <dbReference type="ARBA" id="ARBA00004141"/>
    </source>
</evidence>
<keyword evidence="5" id="KW-0249">Electron transport</keyword>
<comment type="subcellular location">
    <subcellularLocation>
        <location evidence="1">Membrane</location>
        <topology evidence="1">Multi-pass membrane protein</topology>
    </subcellularLocation>
</comment>
<evidence type="ECO:0000256" key="2">
    <source>
        <dbReference type="ARBA" id="ARBA00007602"/>
    </source>
</evidence>
<evidence type="ECO:0000256" key="12">
    <source>
        <dbReference type="SAM" id="Phobius"/>
    </source>
</evidence>
<dbReference type="Gene3D" id="1.20.1550.10">
    <property type="entry name" value="DsbB-like"/>
    <property type="match status" value="1"/>
</dbReference>
<dbReference type="Proteomes" id="UP000003052">
    <property type="component" value="Unassembled WGS sequence"/>
</dbReference>
<evidence type="ECO:0000256" key="10">
    <source>
        <dbReference type="ARBA" id="ARBA00023186"/>
    </source>
</evidence>
<sequence>MEERKNDADKSGLLLYGAWFVSLIATLGSLYFSEIRGFIPCDLCWIQQIFMYPLVLVLGIATFRNDVKAAIYVLPLSLIGGTISILHYLQQEGSNLVSVAFPAVPSI</sequence>
<reference evidence="13 14" key="1">
    <citation type="journal article" date="2011" name="J. Bacteriol.">
        <title>The Draft Genome of Planococcus donghaensis MPA1U2 Reveals Nonsporulation Pathways Controlled by a Conserved Spo0A Regulon.</title>
        <authorList>
            <person name="Pearson M.D."/>
            <person name="Noller H.F."/>
        </authorList>
    </citation>
    <scope>NUCLEOTIDE SEQUENCE [LARGE SCALE GENOMIC DNA]</scope>
    <source>
        <strain evidence="13 14">MPA1U2</strain>
    </source>
</reference>
<evidence type="ECO:0000256" key="8">
    <source>
        <dbReference type="ARBA" id="ARBA00023136"/>
    </source>
</evidence>
<dbReference type="GO" id="GO:0015035">
    <property type="term" value="F:protein-disulfide reductase activity"/>
    <property type="evidence" value="ECO:0007669"/>
    <property type="project" value="InterPro"/>
</dbReference>
<evidence type="ECO:0000256" key="9">
    <source>
        <dbReference type="ARBA" id="ARBA00023157"/>
    </source>
</evidence>
<accession>E7RE29</accession>
<keyword evidence="8 12" id="KW-0472">Membrane</keyword>
<feature type="transmembrane region" description="Helical" evidence="12">
    <location>
        <begin position="70"/>
        <end position="89"/>
    </location>
</feature>
<feature type="transmembrane region" description="Helical" evidence="12">
    <location>
        <begin position="12"/>
        <end position="33"/>
    </location>
</feature>
<keyword evidence="3" id="KW-0813">Transport</keyword>
<dbReference type="GO" id="GO:0006457">
    <property type="term" value="P:protein folding"/>
    <property type="evidence" value="ECO:0007669"/>
    <property type="project" value="InterPro"/>
</dbReference>
<dbReference type="EMBL" id="AEPB01000012">
    <property type="protein sequence ID" value="EGA90693.1"/>
    <property type="molecule type" value="Genomic_DNA"/>
</dbReference>
<name>E7RE29_9BACL</name>
<dbReference type="PIRSF" id="PIRSF036659">
    <property type="entry name" value="BdbC"/>
    <property type="match status" value="1"/>
</dbReference>
<dbReference type="PANTHER" id="PTHR43469:SF1">
    <property type="entry name" value="SPBETA PROPHAGE-DERIVED DISULFIDE BOND FORMATION PROTEIN B"/>
    <property type="match status" value="1"/>
</dbReference>
<feature type="transmembrane region" description="Helical" evidence="12">
    <location>
        <begin position="45"/>
        <end position="63"/>
    </location>
</feature>
<evidence type="ECO:0000256" key="5">
    <source>
        <dbReference type="ARBA" id="ARBA00022982"/>
    </source>
</evidence>
<dbReference type="eggNOG" id="COG1495">
    <property type="taxonomic scope" value="Bacteria"/>
</dbReference>
<protein>
    <submittedName>
        <fullName evidence="13">BdbC</fullName>
    </submittedName>
</protein>
<organism evidence="13 14">
    <name type="scientific">Planococcus donghaensis MPA1U2</name>
    <dbReference type="NCBI Taxonomy" id="933115"/>
    <lineage>
        <taxon>Bacteria</taxon>
        <taxon>Bacillati</taxon>
        <taxon>Bacillota</taxon>
        <taxon>Bacilli</taxon>
        <taxon>Bacillales</taxon>
        <taxon>Caryophanaceae</taxon>
        <taxon>Planococcus</taxon>
    </lineage>
</organism>
<keyword evidence="4 12" id="KW-0812">Transmembrane</keyword>
<dbReference type="InterPro" id="IPR023380">
    <property type="entry name" value="DsbB-like_sf"/>
</dbReference>
<evidence type="ECO:0000313" key="14">
    <source>
        <dbReference type="Proteomes" id="UP000003052"/>
    </source>
</evidence>
<keyword evidence="9" id="KW-1015">Disulfide bond</keyword>
<keyword evidence="11" id="KW-0676">Redox-active center</keyword>
<evidence type="ECO:0000256" key="7">
    <source>
        <dbReference type="ARBA" id="ARBA00023002"/>
    </source>
</evidence>
<evidence type="ECO:0000256" key="4">
    <source>
        <dbReference type="ARBA" id="ARBA00022692"/>
    </source>
</evidence>
<dbReference type="PANTHER" id="PTHR43469">
    <property type="entry name" value="DISULFIDE FORMATION PROTEIN-RELATED"/>
    <property type="match status" value="1"/>
</dbReference>
<keyword evidence="10" id="KW-0143">Chaperone</keyword>
<keyword evidence="7" id="KW-0560">Oxidoreductase</keyword>
<dbReference type="SUPFAM" id="SSF158442">
    <property type="entry name" value="DsbB-like"/>
    <property type="match status" value="1"/>
</dbReference>
<dbReference type="InterPro" id="IPR003752">
    <property type="entry name" value="DiS_bond_form_DsbB/BdbC"/>
</dbReference>
<comment type="similarity">
    <text evidence="2">Belongs to the DsbB family. BdbC subfamily.</text>
</comment>
<dbReference type="GO" id="GO:0016020">
    <property type="term" value="C:membrane"/>
    <property type="evidence" value="ECO:0007669"/>
    <property type="project" value="UniProtKB-SubCell"/>
</dbReference>
<evidence type="ECO:0000313" key="13">
    <source>
        <dbReference type="EMBL" id="EGA90693.1"/>
    </source>
</evidence>
<keyword evidence="6 12" id="KW-1133">Transmembrane helix</keyword>
<gene>
    <name evidence="13" type="ORF">GPDM_03555</name>
</gene>
<comment type="caution">
    <text evidence="13">The sequence shown here is derived from an EMBL/GenBank/DDBJ whole genome shotgun (WGS) entry which is preliminary data.</text>
</comment>
<evidence type="ECO:0000256" key="3">
    <source>
        <dbReference type="ARBA" id="ARBA00022448"/>
    </source>
</evidence>